<organism evidence="1 2">
    <name type="scientific">Bacillus arachidis</name>
    <dbReference type="NCBI Taxonomy" id="2819290"/>
    <lineage>
        <taxon>Bacteria</taxon>
        <taxon>Bacillati</taxon>
        <taxon>Bacillota</taxon>
        <taxon>Bacilli</taxon>
        <taxon>Bacillales</taxon>
        <taxon>Bacillaceae</taxon>
        <taxon>Bacillus</taxon>
    </lineage>
</organism>
<reference evidence="1 2" key="1">
    <citation type="submission" date="2021-03" db="EMBL/GenBank/DDBJ databases">
        <title>Identification of novel Bacillus strains.</title>
        <authorList>
            <person name="Xiao Z."/>
            <person name="Li Y."/>
            <person name="Shen J."/>
        </authorList>
    </citation>
    <scope>NUCLEOTIDE SEQUENCE [LARGE SCALE GENOMIC DNA]</scope>
    <source>
        <strain evidence="1 2">SY8</strain>
    </source>
</reference>
<proteinExistence type="predicted"/>
<dbReference type="Proteomes" id="UP000677611">
    <property type="component" value="Unassembled WGS sequence"/>
</dbReference>
<comment type="caution">
    <text evidence="1">The sequence shown here is derived from an EMBL/GenBank/DDBJ whole genome shotgun (WGS) entry which is preliminary data.</text>
</comment>
<evidence type="ECO:0008006" key="3">
    <source>
        <dbReference type="Google" id="ProtNLM"/>
    </source>
</evidence>
<dbReference type="RefSeq" id="WP_208017704.1">
    <property type="nucleotide sequence ID" value="NZ_JAGDQJ010000012.1"/>
</dbReference>
<protein>
    <recommendedName>
        <fullName evidence="3">Antimicrobial protein</fullName>
    </recommendedName>
</protein>
<sequence>MKKIVSFALTGVISLGIGFPTEQANAATLSKGLNETNHQVTPPDQGVDWKMVYHSEGWDGNYYVVRNSYRAYFTEGKTALKDEVILYSDSEKRNEVNRVVTRYWI</sequence>
<accession>A0ABS3NY07</accession>
<evidence type="ECO:0000313" key="1">
    <source>
        <dbReference type="EMBL" id="MBO1625811.1"/>
    </source>
</evidence>
<gene>
    <name evidence="1" type="ORF">J4P90_11250</name>
</gene>
<name>A0ABS3NY07_9BACI</name>
<keyword evidence="2" id="KW-1185">Reference proteome</keyword>
<evidence type="ECO:0000313" key="2">
    <source>
        <dbReference type="Proteomes" id="UP000677611"/>
    </source>
</evidence>
<dbReference type="EMBL" id="JAGDQJ010000012">
    <property type="protein sequence ID" value="MBO1625811.1"/>
    <property type="molecule type" value="Genomic_DNA"/>
</dbReference>